<dbReference type="NCBIfam" id="TIGR00614">
    <property type="entry name" value="recQ_fam"/>
    <property type="match status" value="1"/>
</dbReference>
<dbReference type="Pfam" id="PF00270">
    <property type="entry name" value="DEAD"/>
    <property type="match status" value="1"/>
</dbReference>
<dbReference type="InterPro" id="IPR032284">
    <property type="entry name" value="RecQ_Zn-bd"/>
</dbReference>
<keyword evidence="13" id="KW-0234">DNA repair</keyword>
<evidence type="ECO:0000259" key="19">
    <source>
        <dbReference type="PROSITE" id="PS51194"/>
    </source>
</evidence>
<dbReference type="FunFam" id="3.40.50.300:FF:000156">
    <property type="entry name" value="ATP-dependent DNA helicase recQ"/>
    <property type="match status" value="1"/>
</dbReference>
<feature type="domain" description="Helicase ATP-binding" evidence="18">
    <location>
        <begin position="28"/>
        <end position="199"/>
    </location>
</feature>
<evidence type="ECO:0000256" key="15">
    <source>
        <dbReference type="ARBA" id="ARBA00034617"/>
    </source>
</evidence>
<feature type="domain" description="Helicase C-terminal" evidence="19">
    <location>
        <begin position="220"/>
        <end position="376"/>
    </location>
</feature>
<dbReference type="InterPro" id="IPR010997">
    <property type="entry name" value="HRDC-like_sf"/>
</dbReference>
<evidence type="ECO:0000256" key="11">
    <source>
        <dbReference type="ARBA" id="ARBA00023125"/>
    </source>
</evidence>
<evidence type="ECO:0000313" key="21">
    <source>
        <dbReference type="Proteomes" id="UP000270673"/>
    </source>
</evidence>
<evidence type="ECO:0000256" key="9">
    <source>
        <dbReference type="ARBA" id="ARBA00022833"/>
    </source>
</evidence>
<dbReference type="InterPro" id="IPR001650">
    <property type="entry name" value="Helicase_C-like"/>
</dbReference>
<keyword evidence="8 20" id="KW-0347">Helicase</keyword>
<keyword evidence="7 20" id="KW-0378">Hydrolase</keyword>
<dbReference type="GO" id="GO:0005524">
    <property type="term" value="F:ATP binding"/>
    <property type="evidence" value="ECO:0007669"/>
    <property type="project" value="UniProtKB-KW"/>
</dbReference>
<keyword evidence="4" id="KW-0479">Metal-binding</keyword>
<evidence type="ECO:0000256" key="6">
    <source>
        <dbReference type="ARBA" id="ARBA00022763"/>
    </source>
</evidence>
<dbReference type="InterPro" id="IPR011545">
    <property type="entry name" value="DEAD/DEAH_box_helicase_dom"/>
</dbReference>
<dbReference type="Proteomes" id="UP000270673">
    <property type="component" value="Chromosome"/>
</dbReference>
<dbReference type="NCBIfam" id="TIGR01389">
    <property type="entry name" value="recQ"/>
    <property type="match status" value="1"/>
</dbReference>
<dbReference type="SMART" id="SM00487">
    <property type="entry name" value="DEXDc"/>
    <property type="match status" value="1"/>
</dbReference>
<dbReference type="SUPFAM" id="SSF52540">
    <property type="entry name" value="P-loop containing nucleoside triphosphate hydrolases"/>
    <property type="match status" value="1"/>
</dbReference>
<dbReference type="Pfam" id="PF00271">
    <property type="entry name" value="Helicase_C"/>
    <property type="match status" value="1"/>
</dbReference>
<keyword evidence="6" id="KW-0227">DNA damage</keyword>
<dbReference type="SUPFAM" id="SSF46785">
    <property type="entry name" value="Winged helix' DNA-binding domain"/>
    <property type="match status" value="1"/>
</dbReference>
<dbReference type="CDD" id="cd18794">
    <property type="entry name" value="SF2_C_RecQ"/>
    <property type="match status" value="1"/>
</dbReference>
<evidence type="ECO:0000256" key="2">
    <source>
        <dbReference type="ARBA" id="ARBA00001947"/>
    </source>
</evidence>
<sequence>MGLQIDLHAKLKEYFGFDNFKGNQEQIIKNVLAGNNTFVLMPTGGGKSLCYQLPALILDGTAIVISPLIALMKNQVDAMRSFSASEGVAHFMNSSLSKSDILKVKEDVLSGKTKLLYVAPESLTKESNIEFLRKVPISFFAVDEAHCISEWGHDFRTEYRKIRPIVEQIGKAPIIALTATATPKVQHDIQKNLDMLDAQVFKSSFNRSNLYYEVRPKVDPTKDIIKFIKNNEGKSGIIYCLSRKKVEELTEVLCVNGIKAAAYHAGMDASTRSANQDKFLMEEVNVIVATIAFGMGIDKPDVRFVIHYDIPKSLEGYYQETGRAGRDGGEGYCLTFYSYKDIQKLEKFMQGKPIAEQEIGKQLLMETVSYAETSLCRRKVLLHYFGENYDEENCGACDNCLFPKKEFEGKEYLIDALNVILEVKEKFKVDHMVNILLGETDSMIKSYHHDELESFGVGSEKNAQFWNMVFRRALIANYIEKDIEQYGVIKLTEKGHEFLKEPKDFMLMEDHNFEESEEKLQEKGGVSALDNTLFAILKDLRKKIAKKNNLPPYVIFQDPSLEDMCTNYPITLEELANIQGVGSGKAQKYGQEFVEVIKQYVEDNEIERAQDLVVKTVANKSKFKVYIIQNIDRQIDLEDIASAEGLTFEELIKEMEAIVFSGTKLNIDYYINQILDEEQQQEIMDYFMEAKSDNIGDAYEEFEGDYSEEDLRLMRLKLHSKHGN</sequence>
<dbReference type="GO" id="GO:0043590">
    <property type="term" value="C:bacterial nucleoid"/>
    <property type="evidence" value="ECO:0007669"/>
    <property type="project" value="TreeGrafter"/>
</dbReference>
<name>A0A3S9VSJ5_9BACT</name>
<keyword evidence="11" id="KW-0238">DNA-binding</keyword>
<dbReference type="SUPFAM" id="SSF47819">
    <property type="entry name" value="HRDC-like"/>
    <property type="match status" value="1"/>
</dbReference>
<comment type="similarity">
    <text evidence="3">Belongs to the helicase family. RecQ subfamily.</text>
</comment>
<dbReference type="InterPro" id="IPR004589">
    <property type="entry name" value="DNA_helicase_ATP-dep_RecQ"/>
</dbReference>
<dbReference type="GO" id="GO:0009378">
    <property type="term" value="F:four-way junction helicase activity"/>
    <property type="evidence" value="ECO:0007669"/>
    <property type="project" value="TreeGrafter"/>
</dbReference>
<dbReference type="InterPro" id="IPR006293">
    <property type="entry name" value="DNA_helicase_ATP-dep_RecQ_bac"/>
</dbReference>
<dbReference type="InterPro" id="IPR018982">
    <property type="entry name" value="RQC_domain"/>
</dbReference>
<dbReference type="Pfam" id="PF00570">
    <property type="entry name" value="HRDC"/>
    <property type="match status" value="1"/>
</dbReference>
<evidence type="ECO:0000256" key="7">
    <source>
        <dbReference type="ARBA" id="ARBA00022801"/>
    </source>
</evidence>
<dbReference type="OrthoDB" id="9763310at2"/>
<dbReference type="GO" id="GO:0003677">
    <property type="term" value="F:DNA binding"/>
    <property type="evidence" value="ECO:0007669"/>
    <property type="project" value="UniProtKB-KW"/>
</dbReference>
<dbReference type="PROSITE" id="PS51192">
    <property type="entry name" value="HELICASE_ATP_BIND_1"/>
    <property type="match status" value="1"/>
</dbReference>
<dbReference type="GO" id="GO:0016787">
    <property type="term" value="F:hydrolase activity"/>
    <property type="evidence" value="ECO:0007669"/>
    <property type="project" value="UniProtKB-KW"/>
</dbReference>
<dbReference type="SMART" id="SM00956">
    <property type="entry name" value="RQC"/>
    <property type="match status" value="1"/>
</dbReference>
<evidence type="ECO:0000259" key="18">
    <source>
        <dbReference type="PROSITE" id="PS51192"/>
    </source>
</evidence>
<dbReference type="PANTHER" id="PTHR13710">
    <property type="entry name" value="DNA HELICASE RECQ FAMILY MEMBER"/>
    <property type="match status" value="1"/>
</dbReference>
<evidence type="ECO:0000259" key="17">
    <source>
        <dbReference type="PROSITE" id="PS50967"/>
    </source>
</evidence>
<reference evidence="20 21" key="1">
    <citation type="submission" date="2018-10" db="EMBL/GenBank/DDBJ databases">
        <title>Butyricimonas faecalis sp. nov., isolated from human faeces and emended description of the genus Butyricimonas.</title>
        <authorList>
            <person name="Le Roy T."/>
            <person name="Van der Smissen P."/>
            <person name="Paquot A."/>
            <person name="Delzenne N."/>
            <person name="Muccioli G."/>
            <person name="Collet J.-F."/>
            <person name="Cani P.D."/>
        </authorList>
    </citation>
    <scope>NUCLEOTIDE SEQUENCE [LARGE SCALE GENOMIC DNA]</scope>
    <source>
        <strain evidence="20 21">H184</strain>
    </source>
</reference>
<dbReference type="AlphaFoldDB" id="A0A3S9VSJ5"/>
<dbReference type="EC" id="5.6.2.4" evidence="16"/>
<dbReference type="Gene3D" id="1.10.10.1390">
    <property type="entry name" value="ATP-dependent DNA helicase RecQ"/>
    <property type="match status" value="1"/>
</dbReference>
<dbReference type="InterPro" id="IPR002121">
    <property type="entry name" value="HRDC_dom"/>
</dbReference>
<keyword evidence="14" id="KW-0413">Isomerase</keyword>
<evidence type="ECO:0000256" key="14">
    <source>
        <dbReference type="ARBA" id="ARBA00023235"/>
    </source>
</evidence>
<dbReference type="Pfam" id="PF21220">
    <property type="entry name" value="RecQ-1-like_HTH"/>
    <property type="match status" value="1"/>
</dbReference>
<feature type="domain" description="HRDC" evidence="17">
    <location>
        <begin position="527"/>
        <end position="607"/>
    </location>
</feature>
<dbReference type="SMART" id="SM00490">
    <property type="entry name" value="HELICc"/>
    <property type="match status" value="1"/>
</dbReference>
<dbReference type="EMBL" id="CP032819">
    <property type="protein sequence ID" value="AZS29524.1"/>
    <property type="molecule type" value="Genomic_DNA"/>
</dbReference>
<dbReference type="GO" id="GO:0030894">
    <property type="term" value="C:replisome"/>
    <property type="evidence" value="ECO:0007669"/>
    <property type="project" value="TreeGrafter"/>
</dbReference>
<keyword evidence="10" id="KW-0067">ATP-binding</keyword>
<protein>
    <recommendedName>
        <fullName evidence="16">DNA helicase RecQ</fullName>
        <ecNumber evidence="16">5.6.2.4</ecNumber>
    </recommendedName>
</protein>
<dbReference type="PROSITE" id="PS50967">
    <property type="entry name" value="HRDC"/>
    <property type="match status" value="1"/>
</dbReference>
<dbReference type="GO" id="GO:0006310">
    <property type="term" value="P:DNA recombination"/>
    <property type="evidence" value="ECO:0007669"/>
    <property type="project" value="UniProtKB-UniRule"/>
</dbReference>
<evidence type="ECO:0000256" key="13">
    <source>
        <dbReference type="ARBA" id="ARBA00023204"/>
    </source>
</evidence>
<evidence type="ECO:0000256" key="3">
    <source>
        <dbReference type="ARBA" id="ARBA00005446"/>
    </source>
</evidence>
<dbReference type="InterPro" id="IPR027417">
    <property type="entry name" value="P-loop_NTPase"/>
</dbReference>
<dbReference type="PANTHER" id="PTHR13710:SF105">
    <property type="entry name" value="ATP-DEPENDENT DNA HELICASE Q1"/>
    <property type="match status" value="1"/>
</dbReference>
<dbReference type="PROSITE" id="PS51194">
    <property type="entry name" value="HELICASE_CTER"/>
    <property type="match status" value="1"/>
</dbReference>
<evidence type="ECO:0000256" key="5">
    <source>
        <dbReference type="ARBA" id="ARBA00022741"/>
    </source>
</evidence>
<evidence type="ECO:0000256" key="10">
    <source>
        <dbReference type="ARBA" id="ARBA00022840"/>
    </source>
</evidence>
<dbReference type="CDD" id="cd17920">
    <property type="entry name" value="DEXHc_RecQ"/>
    <property type="match status" value="1"/>
</dbReference>
<keyword evidence="12" id="KW-0233">DNA recombination</keyword>
<dbReference type="Pfam" id="PF09382">
    <property type="entry name" value="RQC"/>
    <property type="match status" value="1"/>
</dbReference>
<dbReference type="InterPro" id="IPR044876">
    <property type="entry name" value="HRDC_dom_sf"/>
</dbReference>
<dbReference type="InterPro" id="IPR036390">
    <property type="entry name" value="WH_DNA-bd_sf"/>
</dbReference>
<dbReference type="GO" id="GO:0006281">
    <property type="term" value="P:DNA repair"/>
    <property type="evidence" value="ECO:0007669"/>
    <property type="project" value="UniProtKB-KW"/>
</dbReference>
<keyword evidence="21" id="KW-1185">Reference proteome</keyword>
<dbReference type="Gene3D" id="1.10.150.80">
    <property type="entry name" value="HRDC domain"/>
    <property type="match status" value="1"/>
</dbReference>
<dbReference type="InterPro" id="IPR014001">
    <property type="entry name" value="Helicase_ATP-bd"/>
</dbReference>
<dbReference type="KEGG" id="buy:D8S85_08090"/>
<comment type="catalytic activity">
    <reaction evidence="15">
        <text>Couples ATP hydrolysis with the unwinding of duplex DNA by translocating in the 3'-5' direction.</text>
        <dbReference type="EC" id="5.6.2.4"/>
    </reaction>
</comment>
<accession>A0A3S9VSJ5</accession>
<keyword evidence="5" id="KW-0547">Nucleotide-binding</keyword>
<dbReference type="SMART" id="SM00341">
    <property type="entry name" value="HRDC"/>
    <property type="match status" value="1"/>
</dbReference>
<keyword evidence="9" id="KW-0862">Zinc</keyword>
<dbReference type="Gene3D" id="1.10.10.10">
    <property type="entry name" value="Winged helix-like DNA-binding domain superfamily/Winged helix DNA-binding domain"/>
    <property type="match status" value="1"/>
</dbReference>
<evidence type="ECO:0000256" key="8">
    <source>
        <dbReference type="ARBA" id="ARBA00022806"/>
    </source>
</evidence>
<dbReference type="GO" id="GO:0006260">
    <property type="term" value="P:DNA replication"/>
    <property type="evidence" value="ECO:0007669"/>
    <property type="project" value="InterPro"/>
</dbReference>
<comment type="cofactor">
    <cofactor evidence="2">
        <name>Zn(2+)</name>
        <dbReference type="ChEBI" id="CHEBI:29105"/>
    </cofactor>
</comment>
<evidence type="ECO:0000256" key="4">
    <source>
        <dbReference type="ARBA" id="ARBA00022723"/>
    </source>
</evidence>
<dbReference type="Pfam" id="PF16124">
    <property type="entry name" value="RecQ_Zn_bind"/>
    <property type="match status" value="1"/>
</dbReference>
<dbReference type="RefSeq" id="WP_106625022.1">
    <property type="nucleotide sequence ID" value="NZ_CP032819.1"/>
</dbReference>
<dbReference type="GO" id="GO:0005737">
    <property type="term" value="C:cytoplasm"/>
    <property type="evidence" value="ECO:0007669"/>
    <property type="project" value="TreeGrafter"/>
</dbReference>
<dbReference type="InterPro" id="IPR048671">
    <property type="entry name" value="RecQ-1-like_HTH"/>
</dbReference>
<dbReference type="InterPro" id="IPR036388">
    <property type="entry name" value="WH-like_DNA-bd_sf"/>
</dbReference>
<evidence type="ECO:0000256" key="12">
    <source>
        <dbReference type="ARBA" id="ARBA00023172"/>
    </source>
</evidence>
<evidence type="ECO:0000256" key="1">
    <source>
        <dbReference type="ARBA" id="ARBA00001946"/>
    </source>
</evidence>
<comment type="cofactor">
    <cofactor evidence="1">
        <name>Mg(2+)</name>
        <dbReference type="ChEBI" id="CHEBI:18420"/>
    </cofactor>
</comment>
<dbReference type="FunFam" id="3.40.50.300:FF:001051">
    <property type="entry name" value="ATP-dependent DNA helicase RecQ"/>
    <property type="match status" value="1"/>
</dbReference>
<evidence type="ECO:0000256" key="16">
    <source>
        <dbReference type="NCBIfam" id="TIGR01389"/>
    </source>
</evidence>
<organism evidence="20 21">
    <name type="scientific">Butyricimonas faecalis</name>
    <dbReference type="NCBI Taxonomy" id="2093856"/>
    <lineage>
        <taxon>Bacteria</taxon>
        <taxon>Pseudomonadati</taxon>
        <taxon>Bacteroidota</taxon>
        <taxon>Bacteroidia</taxon>
        <taxon>Bacteroidales</taxon>
        <taxon>Odoribacteraceae</taxon>
        <taxon>Butyricimonas</taxon>
    </lineage>
</organism>
<dbReference type="GO" id="GO:0046872">
    <property type="term" value="F:metal ion binding"/>
    <property type="evidence" value="ECO:0007669"/>
    <property type="project" value="UniProtKB-KW"/>
</dbReference>
<evidence type="ECO:0000313" key="20">
    <source>
        <dbReference type="EMBL" id="AZS29524.1"/>
    </source>
</evidence>
<dbReference type="Gene3D" id="3.40.50.300">
    <property type="entry name" value="P-loop containing nucleotide triphosphate hydrolases"/>
    <property type="match status" value="2"/>
</dbReference>
<dbReference type="GO" id="GO:0009432">
    <property type="term" value="P:SOS response"/>
    <property type="evidence" value="ECO:0007669"/>
    <property type="project" value="UniProtKB-UniRule"/>
</dbReference>
<proteinExistence type="inferred from homology"/>
<gene>
    <name evidence="20" type="primary">recQ</name>
    <name evidence="20" type="ORF">D8S85_08090</name>
</gene>
<dbReference type="GO" id="GO:0043138">
    <property type="term" value="F:3'-5' DNA helicase activity"/>
    <property type="evidence" value="ECO:0007669"/>
    <property type="project" value="UniProtKB-EC"/>
</dbReference>